<dbReference type="Proteomes" id="UP000078560">
    <property type="component" value="Unassembled WGS sequence"/>
</dbReference>
<evidence type="ECO:0000313" key="2">
    <source>
        <dbReference type="EMBL" id="SBS81788.1"/>
    </source>
</evidence>
<sequence length="115" mass="13367">MFQAKREISSFQDPNEMKIEKNINKGEYGNSSNVHSSDTSVYLLNNMYPKYLGNESMSSNSNMNKDISKHNNDNNNLKYENDSKNNPPNNNDHNLNPFGKHWDFIIKKLKLLNKL</sequence>
<gene>
    <name evidence="2" type="ORF">POVCU2_0012060</name>
</gene>
<dbReference type="AlphaFoldDB" id="A0A1A8VMD9"/>
<evidence type="ECO:0000256" key="1">
    <source>
        <dbReference type="SAM" id="MobiDB-lite"/>
    </source>
</evidence>
<reference evidence="3" key="1">
    <citation type="submission" date="2016-05" db="EMBL/GenBank/DDBJ databases">
        <authorList>
            <person name="Naeem Raeece"/>
        </authorList>
    </citation>
    <scope>NUCLEOTIDE SEQUENCE [LARGE SCALE GENOMIC DNA]</scope>
</reference>
<organism evidence="2 3">
    <name type="scientific">Plasmodium ovale curtisi</name>
    <dbReference type="NCBI Taxonomy" id="864141"/>
    <lineage>
        <taxon>Eukaryota</taxon>
        <taxon>Sar</taxon>
        <taxon>Alveolata</taxon>
        <taxon>Apicomplexa</taxon>
        <taxon>Aconoidasida</taxon>
        <taxon>Haemosporida</taxon>
        <taxon>Plasmodiidae</taxon>
        <taxon>Plasmodium</taxon>
        <taxon>Plasmodium (Plasmodium)</taxon>
    </lineage>
</organism>
<accession>A0A1A8VMD9</accession>
<dbReference type="EMBL" id="FLQU01000185">
    <property type="protein sequence ID" value="SBS81788.1"/>
    <property type="molecule type" value="Genomic_DNA"/>
</dbReference>
<evidence type="ECO:0000313" key="3">
    <source>
        <dbReference type="Proteomes" id="UP000078560"/>
    </source>
</evidence>
<feature type="compositionally biased region" description="Low complexity" evidence="1">
    <location>
        <begin position="85"/>
        <end position="97"/>
    </location>
</feature>
<protein>
    <submittedName>
        <fullName evidence="2">Spindle assembly abnormal protein 4, putative (SAS4)</fullName>
    </submittedName>
</protein>
<feature type="compositionally biased region" description="Low complexity" evidence="1">
    <location>
        <begin position="54"/>
        <end position="65"/>
    </location>
</feature>
<proteinExistence type="predicted"/>
<name>A0A1A8VMD9_PLAOA</name>
<feature type="region of interest" description="Disordered" evidence="1">
    <location>
        <begin position="54"/>
        <end position="97"/>
    </location>
</feature>